<dbReference type="GO" id="GO:0035251">
    <property type="term" value="F:UDP-glucosyltransferase activity"/>
    <property type="evidence" value="ECO:0007669"/>
    <property type="project" value="InterPro"/>
</dbReference>
<evidence type="ECO:0000256" key="3">
    <source>
        <dbReference type="ARBA" id="ARBA00022679"/>
    </source>
</evidence>
<keyword evidence="6" id="KW-1185">Reference proteome</keyword>
<dbReference type="AlphaFoldDB" id="A0A1Q3C7T2"/>
<evidence type="ECO:0000313" key="6">
    <source>
        <dbReference type="Proteomes" id="UP000187406"/>
    </source>
</evidence>
<evidence type="ECO:0000256" key="2">
    <source>
        <dbReference type="ARBA" id="ARBA00022676"/>
    </source>
</evidence>
<evidence type="ECO:0000256" key="1">
    <source>
        <dbReference type="ARBA" id="ARBA00009995"/>
    </source>
</evidence>
<dbReference type="EMBL" id="BDDD01001477">
    <property type="protein sequence ID" value="GAV76327.1"/>
    <property type="molecule type" value="Genomic_DNA"/>
</dbReference>
<dbReference type="InterPro" id="IPR035595">
    <property type="entry name" value="UDP_glycos_trans_CS"/>
</dbReference>
<comment type="similarity">
    <text evidence="1 4">Belongs to the UDP-glycosyltransferase family.</text>
</comment>
<keyword evidence="3 4" id="KW-0808">Transferase</keyword>
<dbReference type="PANTHER" id="PTHR48048">
    <property type="entry name" value="GLYCOSYLTRANSFERASE"/>
    <property type="match status" value="1"/>
</dbReference>
<dbReference type="PANTHER" id="PTHR48048:SF41">
    <property type="entry name" value="GLYCOSYLTRANSFERASE"/>
    <property type="match status" value="1"/>
</dbReference>
<dbReference type="Proteomes" id="UP000187406">
    <property type="component" value="Unassembled WGS sequence"/>
</dbReference>
<sequence length="242" mass="26387">MVTGQPIPPIYCIGPLISTSSSEDQHGCLTWLDSQPSQSVVYLSFGSMGRFSLKQLTETAIALEASGVRFLWVVRNPLPDNGSQPMLGAEEPSLEEFLPEGFLDRTKDRGFVVKSWAPQVKVLNHDSVGGFVTHCGWNSTLEAVSAGVPMLAWPLFAEQKITRTFLVEEIKVALSVAESRDGFVNADDLKIRLTELMDSEEGKAMRERIMAMKDRAARATSDGGSSRVALAKLAATLQTRIG</sequence>
<gene>
    <name evidence="5" type="ORF">CFOL_v3_19802</name>
</gene>
<dbReference type="CDD" id="cd03784">
    <property type="entry name" value="GT1_Gtf-like"/>
    <property type="match status" value="1"/>
</dbReference>
<name>A0A1Q3C7T2_CEPFO</name>
<organism evidence="5 6">
    <name type="scientific">Cephalotus follicularis</name>
    <name type="common">Albany pitcher plant</name>
    <dbReference type="NCBI Taxonomy" id="3775"/>
    <lineage>
        <taxon>Eukaryota</taxon>
        <taxon>Viridiplantae</taxon>
        <taxon>Streptophyta</taxon>
        <taxon>Embryophyta</taxon>
        <taxon>Tracheophyta</taxon>
        <taxon>Spermatophyta</taxon>
        <taxon>Magnoliopsida</taxon>
        <taxon>eudicotyledons</taxon>
        <taxon>Gunneridae</taxon>
        <taxon>Pentapetalae</taxon>
        <taxon>rosids</taxon>
        <taxon>fabids</taxon>
        <taxon>Oxalidales</taxon>
        <taxon>Cephalotaceae</taxon>
        <taxon>Cephalotus</taxon>
    </lineage>
</organism>
<keyword evidence="2 4" id="KW-0328">Glycosyltransferase</keyword>
<proteinExistence type="inferred from homology"/>
<dbReference type="Pfam" id="PF00201">
    <property type="entry name" value="UDPGT"/>
    <property type="match status" value="1"/>
</dbReference>
<evidence type="ECO:0000256" key="4">
    <source>
        <dbReference type="RuleBase" id="RU003718"/>
    </source>
</evidence>
<accession>A0A1Q3C7T2</accession>
<comment type="caution">
    <text evidence="5">The sequence shown here is derived from an EMBL/GenBank/DDBJ whole genome shotgun (WGS) entry which is preliminary data.</text>
</comment>
<dbReference type="Gene3D" id="3.40.50.2000">
    <property type="entry name" value="Glycogen Phosphorylase B"/>
    <property type="match status" value="1"/>
</dbReference>
<dbReference type="InterPro" id="IPR050481">
    <property type="entry name" value="UDP-glycosyltransf_plant"/>
</dbReference>
<dbReference type="OrthoDB" id="5835829at2759"/>
<dbReference type="InterPro" id="IPR002213">
    <property type="entry name" value="UDP_glucos_trans"/>
</dbReference>
<dbReference type="SUPFAM" id="SSF53756">
    <property type="entry name" value="UDP-Glycosyltransferase/glycogen phosphorylase"/>
    <property type="match status" value="1"/>
</dbReference>
<dbReference type="InParanoid" id="A0A1Q3C7T2"/>
<reference evidence="6" key="1">
    <citation type="submission" date="2016-04" db="EMBL/GenBank/DDBJ databases">
        <title>Cephalotus genome sequencing.</title>
        <authorList>
            <person name="Fukushima K."/>
            <person name="Hasebe M."/>
            <person name="Fang X."/>
        </authorList>
    </citation>
    <scope>NUCLEOTIDE SEQUENCE [LARGE SCALE GENOMIC DNA]</scope>
    <source>
        <strain evidence="6">cv. St1</strain>
    </source>
</reference>
<protein>
    <submittedName>
        <fullName evidence="5">UDPGT domain-containing protein</fullName>
    </submittedName>
</protein>
<dbReference type="FunFam" id="3.40.50.2000:FF:000020">
    <property type="entry name" value="Glycosyltransferase"/>
    <property type="match status" value="1"/>
</dbReference>
<dbReference type="PROSITE" id="PS00375">
    <property type="entry name" value="UDPGT"/>
    <property type="match status" value="1"/>
</dbReference>
<evidence type="ECO:0000313" key="5">
    <source>
        <dbReference type="EMBL" id="GAV76327.1"/>
    </source>
</evidence>